<dbReference type="Proteomes" id="UP000245870">
    <property type="component" value="Unassembled WGS sequence"/>
</dbReference>
<evidence type="ECO:0000313" key="2">
    <source>
        <dbReference type="EMBL" id="PVX56473.1"/>
    </source>
</evidence>
<dbReference type="Gene3D" id="2.160.20.120">
    <property type="match status" value="1"/>
</dbReference>
<organism evidence="2 3">
    <name type="scientific">Hallella colorans</name>
    <dbReference type="NCBI Taxonomy" id="1703337"/>
    <lineage>
        <taxon>Bacteria</taxon>
        <taxon>Pseudomonadati</taxon>
        <taxon>Bacteroidota</taxon>
        <taxon>Bacteroidia</taxon>
        <taxon>Bacteroidales</taxon>
        <taxon>Prevotellaceae</taxon>
        <taxon>Hallella</taxon>
    </lineage>
</organism>
<feature type="domain" description="Putative auto-transporter adhesin head GIN" evidence="1">
    <location>
        <begin position="57"/>
        <end position="183"/>
    </location>
</feature>
<evidence type="ECO:0000313" key="3">
    <source>
        <dbReference type="Proteomes" id="UP000245870"/>
    </source>
</evidence>
<gene>
    <name evidence="2" type="ORF">C7379_10644</name>
</gene>
<dbReference type="InterPro" id="IPR021255">
    <property type="entry name" value="DUF2807"/>
</dbReference>
<protein>
    <submittedName>
        <fullName evidence="2">Putative autotransporter adhesin-like protein</fullName>
    </submittedName>
</protein>
<evidence type="ECO:0000259" key="1">
    <source>
        <dbReference type="Pfam" id="PF10988"/>
    </source>
</evidence>
<name>A0A2U0UFU1_9BACT</name>
<reference evidence="2 3" key="1">
    <citation type="submission" date="2018-05" db="EMBL/GenBank/DDBJ databases">
        <title>Genomic Encyclopedia of Type Strains, Phase IV (KMG-IV): sequencing the most valuable type-strain genomes for metagenomic binning, comparative biology and taxonomic classification.</title>
        <authorList>
            <person name="Goeker M."/>
        </authorList>
    </citation>
    <scope>NUCLEOTIDE SEQUENCE [LARGE SCALE GENOMIC DNA]</scope>
    <source>
        <strain evidence="2 3">DSM 100333</strain>
    </source>
</reference>
<comment type="caution">
    <text evidence="2">The sequence shown here is derived from an EMBL/GenBank/DDBJ whole genome shotgun (WGS) entry which is preliminary data.</text>
</comment>
<dbReference type="AlphaFoldDB" id="A0A2U0UFU1"/>
<dbReference type="EMBL" id="QENY01000006">
    <property type="protein sequence ID" value="PVX56473.1"/>
    <property type="molecule type" value="Genomic_DNA"/>
</dbReference>
<keyword evidence="3" id="KW-1185">Reference proteome</keyword>
<dbReference type="Pfam" id="PF10988">
    <property type="entry name" value="DUF2807"/>
    <property type="match status" value="1"/>
</dbReference>
<dbReference type="OrthoDB" id="1064915at2"/>
<sequence length="249" mass="26872">MLATIFNSISSKYKTNNADDMKKTLLLFVSVVTLCSCGNYSKTFNSTEVTSVRHVRPFTAIKIKGACDVFFAQSDTFGAKVVGPESRVNAIKTSFSGNTLVVSVEKKFVDVNLFNNNPSPVLYITSPDLIGISMEGSGDFCINGTLDTDTLNLYLKGSGDIEMANVICDEFHSTLLGVGDIDIKSLTAKRSDVKLKGVGDVNIHFVNSGYASLDLQGVGDISLSGNVKKFRKRVHGTGDINFDKLQVGQ</sequence>
<accession>A0A2U0UFU1</accession>
<proteinExistence type="predicted"/>